<evidence type="ECO:0000313" key="2">
    <source>
        <dbReference type="EMBL" id="KAJ8038467.1"/>
    </source>
</evidence>
<keyword evidence="3" id="KW-1185">Reference proteome</keyword>
<sequence length="256" mass="28483">MAAEKTGLHDLPVVCTTPASPKMETSKASRDTHIKVLGVVLVVAIVVAGFVGVVHLLSTSESRGASQVCAESQDSGSRQDVDTANEKDAVVTFDVDGTTHEEHVSVKNDGQLVTIDDRDDGFLVILDYKEGIAVMKNTSSNECYFLRIENFPDYQTDDMDNLSPVVMENKEKDSEENTGDKSLHSLVKKGVIPTGFMEVTSDTSIGDQCSESTSYWLEEAPETSVQKRSSSICICYWFWYDYYSGYIYIIWYYCYC</sequence>
<keyword evidence="1" id="KW-1133">Transmembrane helix</keyword>
<proteinExistence type="predicted"/>
<feature type="transmembrane region" description="Helical" evidence="1">
    <location>
        <begin position="36"/>
        <end position="57"/>
    </location>
</feature>
<accession>A0A9Q1C4Y5</accession>
<reference evidence="2" key="1">
    <citation type="submission" date="2021-10" db="EMBL/GenBank/DDBJ databases">
        <title>Tropical sea cucumber genome reveals ecological adaptation and Cuvierian tubules defense mechanism.</title>
        <authorList>
            <person name="Chen T."/>
        </authorList>
    </citation>
    <scope>NUCLEOTIDE SEQUENCE</scope>
    <source>
        <strain evidence="2">Nanhai2018</strain>
        <tissue evidence="2">Muscle</tissue>
    </source>
</reference>
<evidence type="ECO:0000256" key="1">
    <source>
        <dbReference type="SAM" id="Phobius"/>
    </source>
</evidence>
<dbReference type="EMBL" id="JAIZAY010000007">
    <property type="protein sequence ID" value="KAJ8038467.1"/>
    <property type="molecule type" value="Genomic_DNA"/>
</dbReference>
<dbReference type="AlphaFoldDB" id="A0A9Q1C4Y5"/>
<gene>
    <name evidence="2" type="ORF">HOLleu_15902</name>
</gene>
<evidence type="ECO:0000313" key="3">
    <source>
        <dbReference type="Proteomes" id="UP001152320"/>
    </source>
</evidence>
<protein>
    <recommendedName>
        <fullName evidence="4">BRICHOS domain-containing protein</fullName>
    </recommendedName>
</protein>
<keyword evidence="1" id="KW-0472">Membrane</keyword>
<evidence type="ECO:0008006" key="4">
    <source>
        <dbReference type="Google" id="ProtNLM"/>
    </source>
</evidence>
<name>A0A9Q1C4Y5_HOLLE</name>
<organism evidence="2 3">
    <name type="scientific">Holothuria leucospilota</name>
    <name type="common">Black long sea cucumber</name>
    <name type="synonym">Mertensiothuria leucospilota</name>
    <dbReference type="NCBI Taxonomy" id="206669"/>
    <lineage>
        <taxon>Eukaryota</taxon>
        <taxon>Metazoa</taxon>
        <taxon>Echinodermata</taxon>
        <taxon>Eleutherozoa</taxon>
        <taxon>Echinozoa</taxon>
        <taxon>Holothuroidea</taxon>
        <taxon>Aspidochirotacea</taxon>
        <taxon>Aspidochirotida</taxon>
        <taxon>Holothuriidae</taxon>
        <taxon>Holothuria</taxon>
    </lineage>
</organism>
<keyword evidence="1" id="KW-0812">Transmembrane</keyword>
<dbReference type="Proteomes" id="UP001152320">
    <property type="component" value="Chromosome 7"/>
</dbReference>
<comment type="caution">
    <text evidence="2">The sequence shown here is derived from an EMBL/GenBank/DDBJ whole genome shotgun (WGS) entry which is preliminary data.</text>
</comment>